<dbReference type="OrthoDB" id="5286008at2759"/>
<reference evidence="3 6" key="2">
    <citation type="submission" date="2019-08" db="EMBL/GenBank/DDBJ databases">
        <title>The genome sequence of a newly discovered highly antifungal drug resistant Aspergillus species, Aspergillus tanneri NIH 1004.</title>
        <authorList>
            <person name="Mounaud S."/>
            <person name="Singh I."/>
            <person name="Joardar V."/>
            <person name="Pakala S."/>
            <person name="Pakala S."/>
            <person name="Venepally P."/>
            <person name="Chung J.K."/>
            <person name="Losada L."/>
            <person name="Nierman W.C."/>
        </authorList>
    </citation>
    <scope>NUCLEOTIDE SEQUENCE [LARGE SCALE GENOMIC DNA]</scope>
    <source>
        <strain evidence="3 6">NIH1004</strain>
    </source>
</reference>
<sequence>MHLRLPPIILGGAGFSNQLHPDPQQIPIADILRRAFDVGIRAIDTSPYYEPSEQLLGHALASPQITTKYVRSDYILMTKVGRISADKFDYSPGWIRQSVQTSLHRLGASYLDVVFCHDVEFVSVHEAIDAVGVLLELSRSNQVRFVGISGYSIDRLVQIAHAVREKYHRPLDIVQNWAQMTLQNTRLETYGIPALREAGVRVVCNSSPLASGLLRSGDVPSGKLGDWHPAPEGLRTAVRRASDSVEAQGSTLAGLALRFSLARAMRASSNDGGGGISVHTIVGICSLNDIDQNVHAAQTILRPRQESKTLDISRLRDVDADVEDVDLAMYHQVRGILGEWAEYDFETGKKVDRAPLLWRRISIGLVLLLPLLVWSTDLVPSIEL</sequence>
<name>A0A4S3J4Y5_9EURO</name>
<dbReference type="AlphaFoldDB" id="A0A4S3J4Y5"/>
<accession>A0A4S3J4Y5</accession>
<evidence type="ECO:0000259" key="2">
    <source>
        <dbReference type="Pfam" id="PF00248"/>
    </source>
</evidence>
<dbReference type="GO" id="GO:0070485">
    <property type="term" value="P:dehydro-D-arabinono-1,4-lactone biosynthetic process"/>
    <property type="evidence" value="ECO:0007669"/>
    <property type="project" value="TreeGrafter"/>
</dbReference>
<dbReference type="EMBL" id="SOSA01000580">
    <property type="protein sequence ID" value="THC89956.1"/>
    <property type="molecule type" value="Genomic_DNA"/>
</dbReference>
<dbReference type="Proteomes" id="UP000324241">
    <property type="component" value="Unassembled WGS sequence"/>
</dbReference>
<dbReference type="PANTHER" id="PTHR42686">
    <property type="entry name" value="GH17980P-RELATED"/>
    <property type="match status" value="1"/>
</dbReference>
<keyword evidence="5" id="KW-1185">Reference proteome</keyword>
<dbReference type="GO" id="GO:0005829">
    <property type="term" value="C:cytosol"/>
    <property type="evidence" value="ECO:0007669"/>
    <property type="project" value="TreeGrafter"/>
</dbReference>
<evidence type="ECO:0000313" key="3">
    <source>
        <dbReference type="EMBL" id="KAA8651946.1"/>
    </source>
</evidence>
<dbReference type="Pfam" id="PF00248">
    <property type="entry name" value="Aldo_ket_red"/>
    <property type="match status" value="1"/>
</dbReference>
<dbReference type="GeneID" id="54323548"/>
<dbReference type="InterPro" id="IPR036812">
    <property type="entry name" value="NAD(P)_OxRdtase_dom_sf"/>
</dbReference>
<dbReference type="VEuPathDB" id="FungiDB:EYZ11_010592"/>
<evidence type="ECO:0000313" key="5">
    <source>
        <dbReference type="Proteomes" id="UP000308092"/>
    </source>
</evidence>
<dbReference type="STRING" id="1220188.A0A4S3J4Y5"/>
<dbReference type="GO" id="GO:0045290">
    <property type="term" value="F:D-arabinose 1-dehydrogenase [NAD(P)+] activity"/>
    <property type="evidence" value="ECO:0007669"/>
    <property type="project" value="TreeGrafter"/>
</dbReference>
<evidence type="ECO:0000313" key="6">
    <source>
        <dbReference type="Proteomes" id="UP000324241"/>
    </source>
</evidence>
<feature type="domain" description="NADP-dependent oxidoreductase" evidence="2">
    <location>
        <begin position="7"/>
        <end position="301"/>
    </location>
</feature>
<dbReference type="Proteomes" id="UP000308092">
    <property type="component" value="Unassembled WGS sequence"/>
</dbReference>
<dbReference type="InterPro" id="IPR023210">
    <property type="entry name" value="NADP_OxRdtase_dom"/>
</dbReference>
<dbReference type="RefSeq" id="XP_033431307.1">
    <property type="nucleotide sequence ID" value="XM_033565550.1"/>
</dbReference>
<protein>
    <recommendedName>
        <fullName evidence="2">NADP-dependent oxidoreductase domain-containing protein</fullName>
    </recommendedName>
</protein>
<comment type="caution">
    <text evidence="4">The sequence shown here is derived from an EMBL/GenBank/DDBJ whole genome shotgun (WGS) entry which is preliminary data.</text>
</comment>
<proteinExistence type="predicted"/>
<keyword evidence="1" id="KW-0560">Oxidoreductase</keyword>
<evidence type="ECO:0000256" key="1">
    <source>
        <dbReference type="ARBA" id="ARBA00023002"/>
    </source>
</evidence>
<evidence type="ECO:0000313" key="4">
    <source>
        <dbReference type="EMBL" id="THC89956.1"/>
    </source>
</evidence>
<dbReference type="SUPFAM" id="SSF51430">
    <property type="entry name" value="NAD(P)-linked oxidoreductase"/>
    <property type="match status" value="1"/>
</dbReference>
<dbReference type="InterPro" id="IPR020471">
    <property type="entry name" value="AKR"/>
</dbReference>
<dbReference type="PANTHER" id="PTHR42686:SF1">
    <property type="entry name" value="GH17980P-RELATED"/>
    <property type="match status" value="1"/>
</dbReference>
<gene>
    <name evidence="3" type="ORF">ATNIH1004_000846</name>
    <name evidence="4" type="ORF">EYZ11_010592</name>
</gene>
<reference evidence="4 5" key="1">
    <citation type="submission" date="2019-03" db="EMBL/GenBank/DDBJ databases">
        <title>The genome sequence of a newly discovered highly antifungal drug resistant Aspergillus species, Aspergillus tanneri NIH 1004.</title>
        <authorList>
            <person name="Mounaud S."/>
            <person name="Singh I."/>
            <person name="Joardar V."/>
            <person name="Pakala S."/>
            <person name="Pakala S."/>
            <person name="Venepally P."/>
            <person name="Hoover J."/>
            <person name="Nierman W."/>
            <person name="Chung J."/>
            <person name="Losada L."/>
        </authorList>
    </citation>
    <scope>NUCLEOTIDE SEQUENCE [LARGE SCALE GENOMIC DNA]</scope>
    <source>
        <strain evidence="4 5">NIH1004</strain>
    </source>
</reference>
<organism evidence="4 5">
    <name type="scientific">Aspergillus tanneri</name>
    <dbReference type="NCBI Taxonomy" id="1220188"/>
    <lineage>
        <taxon>Eukaryota</taxon>
        <taxon>Fungi</taxon>
        <taxon>Dikarya</taxon>
        <taxon>Ascomycota</taxon>
        <taxon>Pezizomycotina</taxon>
        <taxon>Eurotiomycetes</taxon>
        <taxon>Eurotiomycetidae</taxon>
        <taxon>Eurotiales</taxon>
        <taxon>Aspergillaceae</taxon>
        <taxon>Aspergillus</taxon>
        <taxon>Aspergillus subgen. Circumdati</taxon>
    </lineage>
</organism>
<dbReference type="Gene3D" id="3.20.20.100">
    <property type="entry name" value="NADP-dependent oxidoreductase domain"/>
    <property type="match status" value="1"/>
</dbReference>
<dbReference type="EMBL" id="QUQM01000002">
    <property type="protein sequence ID" value="KAA8651946.1"/>
    <property type="molecule type" value="Genomic_DNA"/>
</dbReference>